<dbReference type="GO" id="GO:0006508">
    <property type="term" value="P:proteolysis"/>
    <property type="evidence" value="ECO:0007669"/>
    <property type="project" value="InterPro"/>
</dbReference>
<evidence type="ECO:0000313" key="3">
    <source>
        <dbReference type="Proteomes" id="UP001143981"/>
    </source>
</evidence>
<feature type="domain" description="Dipeptidylpeptidase IV N-terminal" evidence="1">
    <location>
        <begin position="95"/>
        <end position="193"/>
    </location>
</feature>
<accession>A0A9W7Y420</accession>
<dbReference type="OrthoDB" id="16520at2759"/>
<comment type="caution">
    <text evidence="2">The sequence shown here is derived from an EMBL/GenBank/DDBJ whole genome shotgun (WGS) entry which is preliminary data.</text>
</comment>
<dbReference type="AlphaFoldDB" id="A0A9W7Y420"/>
<reference evidence="2" key="1">
    <citation type="submission" date="2022-07" db="EMBL/GenBank/DDBJ databases">
        <title>Phylogenomic reconstructions and comparative analyses of Kickxellomycotina fungi.</title>
        <authorList>
            <person name="Reynolds N.K."/>
            <person name="Stajich J.E."/>
            <person name="Barry K."/>
            <person name="Grigoriev I.V."/>
            <person name="Crous P."/>
            <person name="Smith M.E."/>
        </authorList>
    </citation>
    <scope>NUCLEOTIDE SEQUENCE</scope>
    <source>
        <strain evidence="2">BCRC 34381</strain>
    </source>
</reference>
<evidence type="ECO:0000259" key="1">
    <source>
        <dbReference type="Pfam" id="PF00930"/>
    </source>
</evidence>
<dbReference type="EC" id="3.4.14.5" evidence="2"/>
<keyword evidence="2" id="KW-0378">Hydrolase</keyword>
<dbReference type="Gene3D" id="2.140.10.30">
    <property type="entry name" value="Dipeptidylpeptidase IV, N-terminal domain"/>
    <property type="match status" value="1"/>
</dbReference>
<keyword evidence="3" id="KW-1185">Reference proteome</keyword>
<name>A0A9W7Y420_9FUNG</name>
<dbReference type="Pfam" id="PF00930">
    <property type="entry name" value="DPPIV_N"/>
    <property type="match status" value="1"/>
</dbReference>
<sequence length="233" mass="25353">MLRSVWMDGECNVSASYTSPSLLRALKGSAIEHTLWPDDGDGGAHPAGEPSIVIVADKGQQWTQARIDYRMAADTHMWFSECARGDDNADCGRHEGDWYYIRGGRRGRFVAFVRGRNVVVYDTLVRKDTQLTWAAAEGVQYGAVDLPMEEELGRTTGIFWAPPSTQAPAVDMLLCARVDERAVLEVGLPELPVESKINPLATLVSNPTALFASEAYGWSSGCQSTGAADKRAG</sequence>
<dbReference type="GO" id="GO:0008239">
    <property type="term" value="F:dipeptidyl-peptidase activity"/>
    <property type="evidence" value="ECO:0007669"/>
    <property type="project" value="UniProtKB-EC"/>
</dbReference>
<proteinExistence type="predicted"/>
<dbReference type="Proteomes" id="UP001143981">
    <property type="component" value="Unassembled WGS sequence"/>
</dbReference>
<dbReference type="InterPro" id="IPR002469">
    <property type="entry name" value="Peptidase_S9B_N"/>
</dbReference>
<gene>
    <name evidence="2" type="primary">dpp4_2</name>
    <name evidence="2" type="ORF">LPJ61_005723</name>
</gene>
<organism evidence="2 3">
    <name type="scientific">Coemansia biformis</name>
    <dbReference type="NCBI Taxonomy" id="1286918"/>
    <lineage>
        <taxon>Eukaryota</taxon>
        <taxon>Fungi</taxon>
        <taxon>Fungi incertae sedis</taxon>
        <taxon>Zoopagomycota</taxon>
        <taxon>Kickxellomycotina</taxon>
        <taxon>Kickxellomycetes</taxon>
        <taxon>Kickxellales</taxon>
        <taxon>Kickxellaceae</taxon>
        <taxon>Coemansia</taxon>
    </lineage>
</organism>
<feature type="non-terminal residue" evidence="2">
    <location>
        <position position="233"/>
    </location>
</feature>
<protein>
    <submittedName>
        <fullName evidence="2">Peptidase</fullName>
        <ecNumber evidence="2">3.4.14.5</ecNumber>
    </submittedName>
</protein>
<evidence type="ECO:0000313" key="2">
    <source>
        <dbReference type="EMBL" id="KAJ1724596.1"/>
    </source>
</evidence>
<dbReference type="EMBL" id="JANBOI010002098">
    <property type="protein sequence ID" value="KAJ1724596.1"/>
    <property type="molecule type" value="Genomic_DNA"/>
</dbReference>